<dbReference type="Proteomes" id="UP001223802">
    <property type="component" value="Chromosome"/>
</dbReference>
<gene>
    <name evidence="2" type="ORF">PU634_08850</name>
</gene>
<proteinExistence type="predicted"/>
<dbReference type="AlphaFoldDB" id="A0AA50KKK4"/>
<reference evidence="2 3" key="1">
    <citation type="submission" date="2023-02" db="EMBL/GenBank/DDBJ databases">
        <title>Complete genome sequence of a novel bacterium Oceanimonas sp. NTOU-MSR1 isolated from marine coast sediment.</title>
        <authorList>
            <person name="Yang H.-T."/>
            <person name="Chen Y.-L."/>
            <person name="Ho Y.-N."/>
        </authorList>
    </citation>
    <scope>NUCLEOTIDE SEQUENCE [LARGE SCALE GENOMIC DNA]</scope>
    <source>
        <strain evidence="2 3">NTOU-MSR1</strain>
    </source>
</reference>
<dbReference type="NCBIfam" id="NF047752">
    <property type="entry name" value="MntA_antitoxin"/>
    <property type="match status" value="1"/>
</dbReference>
<keyword evidence="3" id="KW-1185">Reference proteome</keyword>
<dbReference type="EMBL" id="CP118224">
    <property type="protein sequence ID" value="WMC09238.1"/>
    <property type="molecule type" value="Genomic_DNA"/>
</dbReference>
<dbReference type="Gene3D" id="3.30.460.10">
    <property type="entry name" value="Beta Polymerase, domain 2"/>
    <property type="match status" value="1"/>
</dbReference>
<feature type="domain" description="Polymerase beta nucleotidyltransferase" evidence="1">
    <location>
        <begin position="8"/>
        <end position="100"/>
    </location>
</feature>
<dbReference type="InterPro" id="IPR041633">
    <property type="entry name" value="Polbeta"/>
</dbReference>
<evidence type="ECO:0000259" key="1">
    <source>
        <dbReference type="Pfam" id="PF18765"/>
    </source>
</evidence>
<name>A0AA50KKK4_9GAMM</name>
<evidence type="ECO:0000313" key="2">
    <source>
        <dbReference type="EMBL" id="WMC09238.1"/>
    </source>
</evidence>
<dbReference type="PANTHER" id="PTHR43852:SF3">
    <property type="entry name" value="NUCLEOTIDYLTRANSFERASE"/>
    <property type="match status" value="1"/>
</dbReference>
<dbReference type="RefSeq" id="WP_306760440.1">
    <property type="nucleotide sequence ID" value="NZ_CP118224.1"/>
</dbReference>
<dbReference type="Pfam" id="PF18765">
    <property type="entry name" value="Polbeta"/>
    <property type="match status" value="1"/>
</dbReference>
<accession>A0AA50KKK4</accession>
<dbReference type="PANTHER" id="PTHR43852">
    <property type="entry name" value="NUCLEOTIDYLTRANSFERASE"/>
    <property type="match status" value="1"/>
</dbReference>
<dbReference type="InterPro" id="IPR043519">
    <property type="entry name" value="NT_sf"/>
</dbReference>
<dbReference type="CDD" id="cd05403">
    <property type="entry name" value="NT_KNTase_like"/>
    <property type="match status" value="1"/>
</dbReference>
<dbReference type="InterPro" id="IPR052930">
    <property type="entry name" value="TA_antitoxin_MntA"/>
</dbReference>
<organism evidence="2 3">
    <name type="scientific">Oceanimonas pelagia</name>
    <dbReference type="NCBI Taxonomy" id="3028314"/>
    <lineage>
        <taxon>Bacteria</taxon>
        <taxon>Pseudomonadati</taxon>
        <taxon>Pseudomonadota</taxon>
        <taxon>Gammaproteobacteria</taxon>
        <taxon>Aeromonadales</taxon>
        <taxon>Aeromonadaceae</taxon>
        <taxon>Oceanimonas</taxon>
    </lineage>
</organism>
<dbReference type="KEGG" id="ope:PU634_08850"/>
<sequence length="132" mass="14974">MEQLANTVKLARQRSDIAALWLYGSRARGDHHAGSDYDLAVVFTHWEPDALSRRLRPKEIALDWQHKLAMPEGTISVVDLAIAPVPLGWSVLSQGKLLLDLSPSHRMQAEQRIYSMWELDYVHAHNAGEQHD</sequence>
<dbReference type="SUPFAM" id="SSF81301">
    <property type="entry name" value="Nucleotidyltransferase"/>
    <property type="match status" value="1"/>
</dbReference>
<protein>
    <submittedName>
        <fullName evidence="2">Nucleotidyltransferase domain-containing protein</fullName>
    </submittedName>
</protein>
<evidence type="ECO:0000313" key="3">
    <source>
        <dbReference type="Proteomes" id="UP001223802"/>
    </source>
</evidence>